<dbReference type="EMBL" id="JANCLT010000009">
    <property type="protein sequence ID" value="MCP8970062.1"/>
    <property type="molecule type" value="Genomic_DNA"/>
</dbReference>
<protein>
    <submittedName>
        <fullName evidence="10">Methyl-accepting chemotaxis protein</fullName>
    </submittedName>
</protein>
<evidence type="ECO:0000256" key="4">
    <source>
        <dbReference type="ARBA" id="ARBA00023224"/>
    </source>
</evidence>
<evidence type="ECO:0000256" key="5">
    <source>
        <dbReference type="ARBA" id="ARBA00029447"/>
    </source>
</evidence>
<feature type="domain" description="Methyl-accepting transducer" evidence="8">
    <location>
        <begin position="393"/>
        <end position="629"/>
    </location>
</feature>
<dbReference type="PROSITE" id="PS50111">
    <property type="entry name" value="CHEMOTAXIS_TRANSDUC_2"/>
    <property type="match status" value="1"/>
</dbReference>
<dbReference type="AlphaFoldDB" id="A0AA42BQN2"/>
<dbReference type="PANTHER" id="PTHR32089">
    <property type="entry name" value="METHYL-ACCEPTING CHEMOTAXIS PROTEIN MCPB"/>
    <property type="match status" value="1"/>
</dbReference>
<dbReference type="SMART" id="SM00304">
    <property type="entry name" value="HAMP"/>
    <property type="match status" value="1"/>
</dbReference>
<keyword evidence="7" id="KW-0812">Transmembrane</keyword>
<evidence type="ECO:0000256" key="3">
    <source>
        <dbReference type="ARBA" id="ARBA00023136"/>
    </source>
</evidence>
<organism evidence="10 11">
    <name type="scientific">Ectobacillus ponti</name>
    <dbReference type="NCBI Taxonomy" id="2961894"/>
    <lineage>
        <taxon>Bacteria</taxon>
        <taxon>Bacillati</taxon>
        <taxon>Bacillota</taxon>
        <taxon>Bacilli</taxon>
        <taxon>Bacillales</taxon>
        <taxon>Bacillaceae</taxon>
        <taxon>Ectobacillus</taxon>
    </lineage>
</organism>
<dbReference type="Gene3D" id="6.10.340.10">
    <property type="match status" value="1"/>
</dbReference>
<dbReference type="Proteomes" id="UP001156102">
    <property type="component" value="Unassembled WGS sequence"/>
</dbReference>
<comment type="caution">
    <text evidence="10">The sequence shown here is derived from an EMBL/GenBank/DDBJ whole genome shotgun (WGS) entry which is preliminary data.</text>
</comment>
<reference evidence="10" key="1">
    <citation type="submission" date="2022-07" db="EMBL/GenBank/DDBJ databases">
        <authorList>
            <person name="Li W.-J."/>
            <person name="Deng Q.-Q."/>
        </authorList>
    </citation>
    <scope>NUCLEOTIDE SEQUENCE</scope>
    <source>
        <strain evidence="10">SYSU M60031</strain>
    </source>
</reference>
<feature type="domain" description="HAMP" evidence="9">
    <location>
        <begin position="322"/>
        <end position="374"/>
    </location>
</feature>
<dbReference type="Pfam" id="PF00672">
    <property type="entry name" value="HAMP"/>
    <property type="match status" value="1"/>
</dbReference>
<keyword evidence="2" id="KW-1003">Cell membrane</keyword>
<sequence length="679" mass="73142">MLRTIKTKALAIILPVILVTLLVMSSVSFLFARTLIQNEADQKMDHLLDSTSNVIRARISAHSSLAQGFARTIEQKAGQYTLEDYHSMVQNMLEKNGDILYGLGVFFAPYQYKGDTKFFSTYGYHDGSRVKLTEEYSDPSVNYPDQPWYSMGAENKTDKVVYTDPFYDPKINATTITASIPFYNAEKKLMGVVTGDIEIGQIQSMVRKLKVGKTGSAFLVDRSGVYLANPDASKVMKANLKKDSGKELKQLAASILSKDKTTGLADGTHVYAEKIEQTGWVLVLTMPDAEINGPANQLLLTLSVIGVVALVVIGIAVYLYISYISKNLQKVNALSTVMAEGDMTAQLDIRSADEFHDMAENFNAMTENLRQMIGKVSDNAQHVLQTAEQLEQNAGQTSAASEQITAAMQQVAAGSMTQLNSLEESVRAMTEMSQGIQVIAEASSSVSADSRQAALQAKDGKAAIERSVQQMAALHETVEQSAGVIAELGMRSKEIGEIISVISSISDQTNLLALNAAIEAARAGEHGRGFAIVAEEVRKLAEQSAESAAQISDLISYIQGHTNQAVQAMEKGTAEAKAGKLVVEEAGHTFASIVALVEQVSAQIQEVSAASEQMAASAEELSASVENLSGISRHSSVSTQEAAAAMQEQLASVESMRTATTELRGMSQSLEELVAVFKI</sequence>
<dbReference type="Gene3D" id="3.30.450.20">
    <property type="entry name" value="PAS domain"/>
    <property type="match status" value="2"/>
</dbReference>
<dbReference type="SUPFAM" id="SSF58104">
    <property type="entry name" value="Methyl-accepting chemotaxis protein (MCP) signaling domain"/>
    <property type="match status" value="1"/>
</dbReference>
<dbReference type="PANTHER" id="PTHR32089:SF112">
    <property type="entry name" value="LYSOZYME-LIKE PROTEIN-RELATED"/>
    <property type="match status" value="1"/>
</dbReference>
<evidence type="ECO:0000256" key="6">
    <source>
        <dbReference type="PROSITE-ProRule" id="PRU00284"/>
    </source>
</evidence>
<dbReference type="InterPro" id="IPR029151">
    <property type="entry name" value="Sensor-like_sf"/>
</dbReference>
<dbReference type="Gene3D" id="1.10.287.950">
    <property type="entry name" value="Methyl-accepting chemotaxis protein"/>
    <property type="match status" value="1"/>
</dbReference>
<dbReference type="Pfam" id="PF22673">
    <property type="entry name" value="MCP-like_PDC_1"/>
    <property type="match status" value="1"/>
</dbReference>
<comment type="similarity">
    <text evidence="5">Belongs to the methyl-accepting chemotaxis (MCP) protein family.</text>
</comment>
<dbReference type="CDD" id="cd12913">
    <property type="entry name" value="PDC1_MCP_like"/>
    <property type="match status" value="1"/>
</dbReference>
<gene>
    <name evidence="10" type="ORF">NK662_16180</name>
</gene>
<keyword evidence="7" id="KW-1133">Transmembrane helix</keyword>
<feature type="transmembrane region" description="Helical" evidence="7">
    <location>
        <begin position="298"/>
        <end position="321"/>
    </location>
</feature>
<evidence type="ECO:0000259" key="9">
    <source>
        <dbReference type="PROSITE" id="PS50885"/>
    </source>
</evidence>
<keyword evidence="3 7" id="KW-0472">Membrane</keyword>
<evidence type="ECO:0000256" key="7">
    <source>
        <dbReference type="SAM" id="Phobius"/>
    </source>
</evidence>
<dbReference type="PROSITE" id="PS50885">
    <property type="entry name" value="HAMP"/>
    <property type="match status" value="1"/>
</dbReference>
<dbReference type="CDD" id="cd06225">
    <property type="entry name" value="HAMP"/>
    <property type="match status" value="1"/>
</dbReference>
<dbReference type="CDD" id="cd12912">
    <property type="entry name" value="PDC2_MCP_like"/>
    <property type="match status" value="1"/>
</dbReference>
<evidence type="ECO:0000256" key="1">
    <source>
        <dbReference type="ARBA" id="ARBA00004236"/>
    </source>
</evidence>
<evidence type="ECO:0000256" key="2">
    <source>
        <dbReference type="ARBA" id="ARBA00022475"/>
    </source>
</evidence>
<name>A0AA42BQN2_9BACI</name>
<dbReference type="SUPFAM" id="SSF103190">
    <property type="entry name" value="Sensory domain-like"/>
    <property type="match status" value="1"/>
</dbReference>
<evidence type="ECO:0000313" key="10">
    <source>
        <dbReference type="EMBL" id="MCP8970062.1"/>
    </source>
</evidence>
<dbReference type="CDD" id="cd11386">
    <property type="entry name" value="MCP_signal"/>
    <property type="match status" value="1"/>
</dbReference>
<comment type="subcellular location">
    <subcellularLocation>
        <location evidence="1">Cell membrane</location>
    </subcellularLocation>
</comment>
<keyword evidence="11" id="KW-1185">Reference proteome</keyword>
<proteinExistence type="inferred from homology"/>
<dbReference type="RefSeq" id="WP_254759982.1">
    <property type="nucleotide sequence ID" value="NZ_JANCLT010000009.1"/>
</dbReference>
<evidence type="ECO:0000259" key="8">
    <source>
        <dbReference type="PROSITE" id="PS50111"/>
    </source>
</evidence>
<dbReference type="Pfam" id="PF00015">
    <property type="entry name" value="MCPsignal"/>
    <property type="match status" value="1"/>
</dbReference>
<dbReference type="GO" id="GO:0005886">
    <property type="term" value="C:plasma membrane"/>
    <property type="evidence" value="ECO:0007669"/>
    <property type="project" value="UniProtKB-SubCell"/>
</dbReference>
<dbReference type="InterPro" id="IPR004089">
    <property type="entry name" value="MCPsignal_dom"/>
</dbReference>
<evidence type="ECO:0000313" key="11">
    <source>
        <dbReference type="Proteomes" id="UP001156102"/>
    </source>
</evidence>
<dbReference type="GO" id="GO:0007165">
    <property type="term" value="P:signal transduction"/>
    <property type="evidence" value="ECO:0007669"/>
    <property type="project" value="UniProtKB-KW"/>
</dbReference>
<dbReference type="InterPro" id="IPR003660">
    <property type="entry name" value="HAMP_dom"/>
</dbReference>
<dbReference type="SMART" id="SM00283">
    <property type="entry name" value="MA"/>
    <property type="match status" value="1"/>
</dbReference>
<accession>A0AA42BQN2</accession>
<keyword evidence="4 6" id="KW-0807">Transducer</keyword>